<name>X0RNP5_9ZZZZ</name>
<sequence>MAKDDNDWMEHELCNLQYQITELCNERDDLTDALYTANEEGATARTDYSILKQTFDDKLATENGALSRKLCLYTDLIDEYEKIVVQYA</sequence>
<comment type="caution">
    <text evidence="1">The sequence shown here is derived from an EMBL/GenBank/DDBJ whole genome shotgun (WGS) entry which is preliminary data.</text>
</comment>
<dbReference type="EMBL" id="BARS01007869">
    <property type="protein sequence ID" value="GAF70439.1"/>
    <property type="molecule type" value="Genomic_DNA"/>
</dbReference>
<reference evidence="1" key="1">
    <citation type="journal article" date="2014" name="Front. Microbiol.">
        <title>High frequency of phylogenetically diverse reductive dehalogenase-homologous genes in deep subseafloor sedimentary metagenomes.</title>
        <authorList>
            <person name="Kawai M."/>
            <person name="Futagami T."/>
            <person name="Toyoda A."/>
            <person name="Takaki Y."/>
            <person name="Nishi S."/>
            <person name="Hori S."/>
            <person name="Arai W."/>
            <person name="Tsubouchi T."/>
            <person name="Morono Y."/>
            <person name="Uchiyama I."/>
            <person name="Ito T."/>
            <person name="Fujiyama A."/>
            <person name="Inagaki F."/>
            <person name="Takami H."/>
        </authorList>
    </citation>
    <scope>NUCLEOTIDE SEQUENCE</scope>
    <source>
        <strain evidence="1">Expedition CK06-06</strain>
    </source>
</reference>
<evidence type="ECO:0000313" key="1">
    <source>
        <dbReference type="EMBL" id="GAF70439.1"/>
    </source>
</evidence>
<gene>
    <name evidence="1" type="ORF">S01H1_15081</name>
</gene>
<feature type="non-terminal residue" evidence="1">
    <location>
        <position position="88"/>
    </location>
</feature>
<accession>X0RNP5</accession>
<dbReference type="AlphaFoldDB" id="X0RNP5"/>
<protein>
    <submittedName>
        <fullName evidence="1">Uncharacterized protein</fullName>
    </submittedName>
</protein>
<organism evidence="1">
    <name type="scientific">marine sediment metagenome</name>
    <dbReference type="NCBI Taxonomy" id="412755"/>
    <lineage>
        <taxon>unclassified sequences</taxon>
        <taxon>metagenomes</taxon>
        <taxon>ecological metagenomes</taxon>
    </lineage>
</organism>
<proteinExistence type="predicted"/>